<dbReference type="AlphaFoldDB" id="A0A836I5Z2"/>
<dbReference type="KEGG" id="phet:94291166"/>
<accession>A0A836I5Z2</accession>
<evidence type="ECO:0000313" key="1">
    <source>
        <dbReference type="EMBL" id="KAG5505784.1"/>
    </source>
</evidence>
<comment type="caution">
    <text evidence="1">The sequence shown here is derived from an EMBL/GenBank/DDBJ whole genome shotgun (WGS) entry which is preliminary data.</text>
</comment>
<protein>
    <submittedName>
        <fullName evidence="1">Uncharacterized protein</fullName>
    </submittedName>
</protein>
<evidence type="ECO:0000313" key="2">
    <source>
        <dbReference type="Proteomes" id="UP000674318"/>
    </source>
</evidence>
<dbReference type="RefSeq" id="XP_067757452.1">
    <property type="nucleotide sequence ID" value="XM_067901089.1"/>
</dbReference>
<sequence>MHSQGWFSLRRQPSFGGRFAHPFSTPSRIAVLMLIVMVVVCVSESSFSVAHAKDCITRGPEHMSVWKHKEGSFQCNNCIGAESAALHSRAARRRWTEYDKDRHAVNTFLEGHRDNAQVVLEDDKRGVSILLRHDLSGIRNEGEQSFRQLYQGTFISVVDCT</sequence>
<dbReference type="GeneID" id="94291166"/>
<name>A0A836I5Z2_9TRYP</name>
<organism evidence="1 2">
    <name type="scientific">Porcisia hertigi</name>
    <dbReference type="NCBI Taxonomy" id="2761500"/>
    <lineage>
        <taxon>Eukaryota</taxon>
        <taxon>Discoba</taxon>
        <taxon>Euglenozoa</taxon>
        <taxon>Kinetoplastea</taxon>
        <taxon>Metakinetoplastina</taxon>
        <taxon>Trypanosomatida</taxon>
        <taxon>Trypanosomatidae</taxon>
        <taxon>Leishmaniinae</taxon>
        <taxon>Porcisia</taxon>
    </lineage>
</organism>
<reference evidence="1 2" key="1">
    <citation type="submission" date="2021-02" db="EMBL/GenBank/DDBJ databases">
        <title>Porcisia hertigi Genome sequencing and assembly.</title>
        <authorList>
            <person name="Almutairi H."/>
            <person name="Gatherer D."/>
        </authorList>
    </citation>
    <scope>NUCLEOTIDE SEQUENCE [LARGE SCALE GENOMIC DNA]</scope>
    <source>
        <strain evidence="1 2">C119</strain>
    </source>
</reference>
<dbReference type="EMBL" id="JAFJZO010000021">
    <property type="protein sequence ID" value="KAG5505784.1"/>
    <property type="molecule type" value="Genomic_DNA"/>
</dbReference>
<keyword evidence="2" id="KW-1185">Reference proteome</keyword>
<dbReference type="OrthoDB" id="272595at2759"/>
<gene>
    <name evidence="1" type="ORF">JKF63_05120</name>
</gene>
<dbReference type="Proteomes" id="UP000674318">
    <property type="component" value="Chromosome 21"/>
</dbReference>
<proteinExistence type="predicted"/>